<dbReference type="PANTHER" id="PTHR43420:SF44">
    <property type="entry name" value="ACETYLTRANSFERASE YPEA"/>
    <property type="match status" value="1"/>
</dbReference>
<keyword evidence="6" id="KW-0689">Ribosomal protein</keyword>
<dbReference type="NCBIfam" id="TIGR01575">
    <property type="entry name" value="rimI"/>
    <property type="match status" value="1"/>
</dbReference>
<dbReference type="Gene3D" id="3.40.630.30">
    <property type="match status" value="1"/>
</dbReference>
<organism evidence="6 7">
    <name type="scientific">Candidatus Fimisoma avicola</name>
    <dbReference type="NCBI Taxonomy" id="2840826"/>
    <lineage>
        <taxon>Bacteria</taxon>
        <taxon>Bacillati</taxon>
        <taxon>Bacillota</taxon>
        <taxon>Clostridia</taxon>
        <taxon>Eubacteriales</taxon>
        <taxon>Candidatus Fimisoma</taxon>
    </lineage>
</organism>
<keyword evidence="2" id="KW-0963">Cytoplasm</keyword>
<name>A0A9D1I5S0_9FIRM</name>
<evidence type="ECO:0000256" key="2">
    <source>
        <dbReference type="ARBA" id="ARBA00022490"/>
    </source>
</evidence>
<feature type="domain" description="N-acetyltransferase" evidence="5">
    <location>
        <begin position="4"/>
        <end position="157"/>
    </location>
</feature>
<dbReference type="InterPro" id="IPR016181">
    <property type="entry name" value="Acyl_CoA_acyltransferase"/>
</dbReference>
<protein>
    <submittedName>
        <fullName evidence="6">Ribosomal protein S18-alanine N-acetyltransferase</fullName>
    </submittedName>
</protein>
<evidence type="ECO:0000313" key="6">
    <source>
        <dbReference type="EMBL" id="HIU28272.1"/>
    </source>
</evidence>
<comment type="similarity">
    <text evidence="1">Belongs to the acetyltransferase family. RimI subfamily.</text>
</comment>
<dbReference type="PROSITE" id="PS51186">
    <property type="entry name" value="GNAT"/>
    <property type="match status" value="1"/>
</dbReference>
<keyword evidence="3" id="KW-0808">Transferase</keyword>
<evidence type="ECO:0000256" key="3">
    <source>
        <dbReference type="ARBA" id="ARBA00022679"/>
    </source>
</evidence>
<comment type="caution">
    <text evidence="6">The sequence shown here is derived from an EMBL/GenBank/DDBJ whole genome shotgun (WGS) entry which is preliminary data.</text>
</comment>
<evidence type="ECO:0000256" key="1">
    <source>
        <dbReference type="ARBA" id="ARBA00005395"/>
    </source>
</evidence>
<dbReference type="EMBL" id="DVMO01000116">
    <property type="protein sequence ID" value="HIU28272.1"/>
    <property type="molecule type" value="Genomic_DNA"/>
</dbReference>
<dbReference type="InterPro" id="IPR050680">
    <property type="entry name" value="YpeA/RimI_acetyltransf"/>
</dbReference>
<dbReference type="Proteomes" id="UP000824091">
    <property type="component" value="Unassembled WGS sequence"/>
</dbReference>
<dbReference type="InterPro" id="IPR006464">
    <property type="entry name" value="AcTrfase_RimI/Ard1"/>
</dbReference>
<dbReference type="SUPFAM" id="SSF55729">
    <property type="entry name" value="Acyl-CoA N-acyltransferases (Nat)"/>
    <property type="match status" value="1"/>
</dbReference>
<evidence type="ECO:0000259" key="5">
    <source>
        <dbReference type="PROSITE" id="PS51186"/>
    </source>
</evidence>
<dbReference type="GO" id="GO:0008080">
    <property type="term" value="F:N-acetyltransferase activity"/>
    <property type="evidence" value="ECO:0007669"/>
    <property type="project" value="InterPro"/>
</dbReference>
<evidence type="ECO:0000256" key="4">
    <source>
        <dbReference type="ARBA" id="ARBA00023315"/>
    </source>
</evidence>
<dbReference type="CDD" id="cd04301">
    <property type="entry name" value="NAT_SF"/>
    <property type="match status" value="1"/>
</dbReference>
<dbReference type="AlphaFoldDB" id="A0A9D1I5S0"/>
<keyword evidence="4" id="KW-0012">Acyltransferase</keyword>
<evidence type="ECO:0000313" key="7">
    <source>
        <dbReference type="Proteomes" id="UP000824091"/>
    </source>
</evidence>
<dbReference type="PANTHER" id="PTHR43420">
    <property type="entry name" value="ACETYLTRANSFERASE"/>
    <property type="match status" value="1"/>
</dbReference>
<gene>
    <name evidence="6" type="primary">rimI</name>
    <name evidence="6" type="ORF">IAD16_07835</name>
</gene>
<dbReference type="InterPro" id="IPR000182">
    <property type="entry name" value="GNAT_dom"/>
</dbReference>
<accession>A0A9D1I5S0</accession>
<dbReference type="GO" id="GO:0005840">
    <property type="term" value="C:ribosome"/>
    <property type="evidence" value="ECO:0007669"/>
    <property type="project" value="UniProtKB-KW"/>
</dbReference>
<sequence length="165" mass="18192">MSELIIRQAAEKDVAAIAELEKRCFADPWSYDSVYYDVVKNKLALYIVAEQPGGSSEPAPAVIAGYAGIWNIAGEGHITNVAVAPEYRRKHIGEAMLAVLLRVTEENGVKSHTLEVRKSNGPAISLYKKSGFEIAGERKGYYQDNGEDAFIMWRNTAESVPEDAR</sequence>
<reference evidence="6" key="2">
    <citation type="journal article" date="2021" name="PeerJ">
        <title>Extensive microbial diversity within the chicken gut microbiome revealed by metagenomics and culture.</title>
        <authorList>
            <person name="Gilroy R."/>
            <person name="Ravi A."/>
            <person name="Getino M."/>
            <person name="Pursley I."/>
            <person name="Horton D.L."/>
            <person name="Alikhan N.F."/>
            <person name="Baker D."/>
            <person name="Gharbi K."/>
            <person name="Hall N."/>
            <person name="Watson M."/>
            <person name="Adriaenssens E.M."/>
            <person name="Foster-Nyarko E."/>
            <person name="Jarju S."/>
            <person name="Secka A."/>
            <person name="Antonio M."/>
            <person name="Oren A."/>
            <person name="Chaudhuri R.R."/>
            <person name="La Ragione R."/>
            <person name="Hildebrand F."/>
            <person name="Pallen M.J."/>
        </authorList>
    </citation>
    <scope>NUCLEOTIDE SEQUENCE</scope>
    <source>
        <strain evidence="6">11300</strain>
    </source>
</reference>
<keyword evidence="6" id="KW-0687">Ribonucleoprotein</keyword>
<reference evidence="6" key="1">
    <citation type="submission" date="2020-10" db="EMBL/GenBank/DDBJ databases">
        <authorList>
            <person name="Gilroy R."/>
        </authorList>
    </citation>
    <scope>NUCLEOTIDE SEQUENCE</scope>
    <source>
        <strain evidence="6">11300</strain>
    </source>
</reference>
<dbReference type="Pfam" id="PF00583">
    <property type="entry name" value="Acetyltransf_1"/>
    <property type="match status" value="1"/>
</dbReference>
<proteinExistence type="inferred from homology"/>